<dbReference type="GO" id="GO:0016740">
    <property type="term" value="F:transferase activity"/>
    <property type="evidence" value="ECO:0007669"/>
    <property type="project" value="UniProtKB-KW"/>
</dbReference>
<name>A0A4Q5A569_9BIFI</name>
<comment type="caution">
    <text evidence="2">The sequence shown here is derived from an EMBL/GenBank/DDBJ whole genome shotgun (WGS) entry which is preliminary data.</text>
</comment>
<dbReference type="EMBL" id="RYUM01000024">
    <property type="protein sequence ID" value="RYQ16769.1"/>
    <property type="molecule type" value="Genomic_DNA"/>
</dbReference>
<evidence type="ECO:0000259" key="1">
    <source>
        <dbReference type="Pfam" id="PF00535"/>
    </source>
</evidence>
<dbReference type="InterPro" id="IPR001173">
    <property type="entry name" value="Glyco_trans_2-like"/>
</dbReference>
<proteinExistence type="predicted"/>
<dbReference type="Pfam" id="PF00535">
    <property type="entry name" value="Glycos_transf_2"/>
    <property type="match status" value="1"/>
</dbReference>
<evidence type="ECO:0000313" key="3">
    <source>
        <dbReference type="Proteomes" id="UP000291187"/>
    </source>
</evidence>
<reference evidence="2 3" key="1">
    <citation type="submission" date="2018-12" db="EMBL/GenBank/DDBJ databases">
        <title>Unveiling genomic diversity among members of the Bifidobacterium pseudolongum species, a widely distributed gut commensal of the animal kingdom.</title>
        <authorList>
            <person name="Lugli G.A."/>
            <person name="Duranti S."/>
            <person name="Albert K."/>
            <person name="Mancabelli L."/>
            <person name="Napoli S."/>
            <person name="Viappiani A."/>
            <person name="Anzalone R."/>
            <person name="Longhi G."/>
            <person name="Milani C."/>
            <person name="Turroni F."/>
            <person name="Alessandri G."/>
            <person name="Sela D.A."/>
            <person name="Van Sinderen D."/>
            <person name="Ventura M."/>
        </authorList>
    </citation>
    <scope>NUCLEOTIDE SEQUENCE [LARGE SCALE GENOMIC DNA]</scope>
    <source>
        <strain evidence="2 3">2071B</strain>
    </source>
</reference>
<dbReference type="InterPro" id="IPR029044">
    <property type="entry name" value="Nucleotide-diphossugar_trans"/>
</dbReference>
<dbReference type="SUPFAM" id="SSF53448">
    <property type="entry name" value="Nucleotide-diphospho-sugar transferases"/>
    <property type="match status" value="1"/>
</dbReference>
<protein>
    <submittedName>
        <fullName evidence="2">Glycosyl transferase family 2</fullName>
    </submittedName>
</protein>
<dbReference type="InterPro" id="IPR050834">
    <property type="entry name" value="Glycosyltransf_2"/>
</dbReference>
<dbReference type="PANTHER" id="PTHR43685">
    <property type="entry name" value="GLYCOSYLTRANSFERASE"/>
    <property type="match status" value="1"/>
</dbReference>
<gene>
    <name evidence="2" type="ORF">PG2071B_1620</name>
</gene>
<accession>A0A4Q5A569</accession>
<evidence type="ECO:0000313" key="2">
    <source>
        <dbReference type="EMBL" id="RYQ16769.1"/>
    </source>
</evidence>
<dbReference type="Proteomes" id="UP000291187">
    <property type="component" value="Unassembled WGS sequence"/>
</dbReference>
<keyword evidence="2" id="KW-0808">Transferase</keyword>
<organism evidence="2 3">
    <name type="scientific">Bifidobacterium pseudolongum subsp. globosum</name>
    <dbReference type="NCBI Taxonomy" id="1690"/>
    <lineage>
        <taxon>Bacteria</taxon>
        <taxon>Bacillati</taxon>
        <taxon>Actinomycetota</taxon>
        <taxon>Actinomycetes</taxon>
        <taxon>Bifidobacteriales</taxon>
        <taxon>Bifidobacteriaceae</taxon>
        <taxon>Bifidobacterium</taxon>
    </lineage>
</organism>
<sequence length="355" mass="39704">MLGAMRYSVTAVVVSYNREDLLAECLDGIDRQTRRPDRLIIIDNASTDGALAVARDFATRTHIDAQVVPLPHNVGGAGGFAAGIALAVEPLMEPRRPDEPGVGYRMGGYEPQPGLIHDVWLMDDDTVPLPNALEELLRASDACIAQNGRAPAALGSKAVWTDGREHLMNKPRPRRHPAKGGAGLRGFPSAYQTRSLSFVSCLLNADLIAAMRRLPNTAYFLWNDDYEYTTALLRDHIGYYVPASEVVHKTKVFGSSDADPGARFYNEVRNKIWLWRFSRGNFTRLERALFLLKTARRWCLTWLRSPDRAVIDDCWRRGWRDGWQSAPERNAHMDFGDEAVNRAVRACEGGVANQR</sequence>
<dbReference type="Gene3D" id="3.90.550.10">
    <property type="entry name" value="Spore Coat Polysaccharide Biosynthesis Protein SpsA, Chain A"/>
    <property type="match status" value="1"/>
</dbReference>
<feature type="domain" description="Glycosyltransferase 2-like" evidence="1">
    <location>
        <begin position="11"/>
        <end position="87"/>
    </location>
</feature>
<dbReference type="AlphaFoldDB" id="A0A4Q5A569"/>
<dbReference type="PANTHER" id="PTHR43685:SF2">
    <property type="entry name" value="GLYCOSYLTRANSFERASE 2-LIKE DOMAIN-CONTAINING PROTEIN"/>
    <property type="match status" value="1"/>
</dbReference>